<protein>
    <submittedName>
        <fullName evidence="1">Uncharacterized protein</fullName>
    </submittedName>
</protein>
<dbReference type="AlphaFoldDB" id="A0A7T1AJY6"/>
<gene>
    <name evidence="1" type="ORF">RT761_00494</name>
</gene>
<dbReference type="Proteomes" id="UP000594463">
    <property type="component" value="Chromosome"/>
</dbReference>
<evidence type="ECO:0000313" key="2">
    <source>
        <dbReference type="Proteomes" id="UP000594463"/>
    </source>
</evidence>
<evidence type="ECO:0000313" key="1">
    <source>
        <dbReference type="EMBL" id="QPM67293.1"/>
    </source>
</evidence>
<sequence length="159" mass="18541">MERLDNIIADMNRKWEELAIKMGTIDKDIVAPGFPFLIEKTFNFSVEDIGVRRRIKDQEGNSWEFDVVARAGEYLFIIDVKSSYNKIEYIKYFYEVLLPKAKELLPEFKIREYRLVGCIASFRLDDSIIYKASEMGILAISLGGSYLNFLNFEEVRSNL</sequence>
<organism evidence="1 2">
    <name type="scientific">Atribacter laminatus</name>
    <dbReference type="NCBI Taxonomy" id="2847778"/>
    <lineage>
        <taxon>Bacteria</taxon>
        <taxon>Pseudomonadati</taxon>
        <taxon>Atribacterota</taxon>
        <taxon>Atribacteria</taxon>
        <taxon>Atribacterales</taxon>
        <taxon>Atribacteraceae</taxon>
        <taxon>Atribacter</taxon>
    </lineage>
</organism>
<dbReference type="EMBL" id="CP065383">
    <property type="protein sequence ID" value="QPM67293.1"/>
    <property type="molecule type" value="Genomic_DNA"/>
</dbReference>
<accession>A0A7T1AJY6</accession>
<keyword evidence="2" id="KW-1185">Reference proteome</keyword>
<proteinExistence type="predicted"/>
<reference evidence="1 2" key="1">
    <citation type="journal article" date="2021" name="Nat. Commun.">
        <title>Isolation of a member of the candidate phylum Atribacteria reveals a unique cell membrane structure.</title>
        <authorList>
            <person name="Taiki K."/>
            <person name="Nobu M.K."/>
            <person name="Kusada H."/>
            <person name="Meng X.-Y."/>
            <person name="Hosoki N."/>
            <person name="Uematsu K."/>
            <person name="Yoshioka H."/>
            <person name="Kamagata Y."/>
            <person name="Tamaki H."/>
        </authorList>
    </citation>
    <scope>NUCLEOTIDE SEQUENCE [LARGE SCALE GENOMIC DNA]</scope>
    <source>
        <strain evidence="1 2">RT761</strain>
    </source>
</reference>
<name>A0A7T1AJY6_ATRLM</name>
<dbReference type="KEGG" id="alam:RT761_00494"/>